<keyword evidence="1 2" id="KW-0807">Transducer</keyword>
<dbReference type="RefSeq" id="WP_218150599.1">
    <property type="nucleotide sequence ID" value="NZ_FOGI01000002.1"/>
</dbReference>
<reference evidence="8" key="1">
    <citation type="submission" date="2016-10" db="EMBL/GenBank/DDBJ databases">
        <authorList>
            <person name="Varghese N."/>
            <person name="Submissions S."/>
        </authorList>
    </citation>
    <scope>NUCLEOTIDE SEQUENCE [LARGE SCALE GENOMIC DNA]</scope>
    <source>
        <strain evidence="8">DSM 44260</strain>
    </source>
</reference>
<organism evidence="7 8">
    <name type="scientific">Actinokineospora terrae</name>
    <dbReference type="NCBI Taxonomy" id="155974"/>
    <lineage>
        <taxon>Bacteria</taxon>
        <taxon>Bacillati</taxon>
        <taxon>Actinomycetota</taxon>
        <taxon>Actinomycetes</taxon>
        <taxon>Pseudonocardiales</taxon>
        <taxon>Pseudonocardiaceae</taxon>
        <taxon>Actinokineospora</taxon>
    </lineage>
</organism>
<evidence type="ECO:0000259" key="6">
    <source>
        <dbReference type="PROSITE" id="PS50111"/>
    </source>
</evidence>
<dbReference type="EMBL" id="FOGI01000002">
    <property type="protein sequence ID" value="SER28465.1"/>
    <property type="molecule type" value="Genomic_DNA"/>
</dbReference>
<dbReference type="Gene3D" id="1.10.287.950">
    <property type="entry name" value="Methyl-accepting chemotaxis protein"/>
    <property type="match status" value="1"/>
</dbReference>
<gene>
    <name evidence="7" type="ORF">SAMN04487818_102398</name>
</gene>
<feature type="domain" description="Methyl-accepting transducer" evidence="6">
    <location>
        <begin position="251"/>
        <end position="471"/>
    </location>
</feature>
<feature type="transmembrane region" description="Helical" evidence="5">
    <location>
        <begin position="152"/>
        <end position="175"/>
    </location>
</feature>
<evidence type="ECO:0000256" key="1">
    <source>
        <dbReference type="ARBA" id="ARBA00023224"/>
    </source>
</evidence>
<proteinExistence type="predicted"/>
<dbReference type="SMART" id="SM00283">
    <property type="entry name" value="MA"/>
    <property type="match status" value="1"/>
</dbReference>
<dbReference type="Pfam" id="PF00015">
    <property type="entry name" value="MCPsignal"/>
    <property type="match status" value="1"/>
</dbReference>
<feature type="region of interest" description="Disordered" evidence="4">
    <location>
        <begin position="1"/>
        <end position="23"/>
    </location>
</feature>
<keyword evidence="8" id="KW-1185">Reference proteome</keyword>
<dbReference type="PANTHER" id="PTHR32089">
    <property type="entry name" value="METHYL-ACCEPTING CHEMOTAXIS PROTEIN MCPB"/>
    <property type="match status" value="1"/>
</dbReference>
<protein>
    <submittedName>
        <fullName evidence="7">Methyl-accepting chemotaxis protein</fullName>
    </submittedName>
</protein>
<feature type="transmembrane region" description="Helical" evidence="5">
    <location>
        <begin position="113"/>
        <end position="146"/>
    </location>
</feature>
<feature type="compositionally biased region" description="Basic and acidic residues" evidence="4">
    <location>
        <begin position="1"/>
        <end position="10"/>
    </location>
</feature>
<accession>A0A1H9MYH7</accession>
<keyword evidence="5" id="KW-0812">Transmembrane</keyword>
<sequence>MTERARDGGRAGRSPPTDPAKALTSTRALPMGCDVTTTWRLPRGARLTPESWAARHRILTVLLWLHVPGLAVLGLLGPRPLWESWVLPLGVALFAVTAKLSRVPRRKANLTSLGLLGSTFVAIELSGGQMAAHIHLYAILAFVALYQQWGPLVWAVVVIILHHGVFGLVAPEMVFGMSHADHAGMAMSMTAGEALVMVGVHAGLALLESVGILCFWHFSELAERDAEEAMARSQREREQEQAVEQEAKITAAEVERERAARLAERGAQLAADAATIGAGARAAIDAVAVVDAELATLSTAIQEIARRAVDAAGTAGQSQSTARQSADQVTRLERSVGEIADVNGMIADLAEQTNLLSLNAAIEAARAGEMGKGFGVVASEVRALANATSSSVGRVEAVINTIVGQTGEVTRSFDSTIAVIDTVRDTQLEIAHAVEQQSQVLTEVTDQLSRATKAAREVLAGLDQLSATALD</sequence>
<dbReference type="InterPro" id="IPR004089">
    <property type="entry name" value="MCPsignal_dom"/>
</dbReference>
<evidence type="ECO:0000313" key="7">
    <source>
        <dbReference type="EMBL" id="SER28465.1"/>
    </source>
</evidence>
<name>A0A1H9MYH7_9PSEU</name>
<dbReference type="SUPFAM" id="SSF58104">
    <property type="entry name" value="Methyl-accepting chemotaxis protein (MCP) signaling domain"/>
    <property type="match status" value="1"/>
</dbReference>
<feature type="transmembrane region" description="Helical" evidence="5">
    <location>
        <begin position="195"/>
        <end position="218"/>
    </location>
</feature>
<dbReference type="GO" id="GO:0016020">
    <property type="term" value="C:membrane"/>
    <property type="evidence" value="ECO:0007669"/>
    <property type="project" value="InterPro"/>
</dbReference>
<evidence type="ECO:0000256" key="2">
    <source>
        <dbReference type="PROSITE-ProRule" id="PRU00284"/>
    </source>
</evidence>
<feature type="coiled-coil region" evidence="3">
    <location>
        <begin position="219"/>
        <end position="262"/>
    </location>
</feature>
<evidence type="ECO:0000256" key="4">
    <source>
        <dbReference type="SAM" id="MobiDB-lite"/>
    </source>
</evidence>
<dbReference type="GO" id="GO:0007165">
    <property type="term" value="P:signal transduction"/>
    <property type="evidence" value="ECO:0007669"/>
    <property type="project" value="UniProtKB-KW"/>
</dbReference>
<keyword evidence="5" id="KW-0472">Membrane</keyword>
<evidence type="ECO:0000256" key="3">
    <source>
        <dbReference type="SAM" id="Coils"/>
    </source>
</evidence>
<keyword evidence="5" id="KW-1133">Transmembrane helix</keyword>
<dbReference type="STRING" id="155974.SAMN04487818_102398"/>
<evidence type="ECO:0000256" key="5">
    <source>
        <dbReference type="SAM" id="Phobius"/>
    </source>
</evidence>
<dbReference type="AlphaFoldDB" id="A0A1H9MYH7"/>
<dbReference type="PROSITE" id="PS50111">
    <property type="entry name" value="CHEMOTAXIS_TRANSDUC_2"/>
    <property type="match status" value="1"/>
</dbReference>
<feature type="transmembrane region" description="Helical" evidence="5">
    <location>
        <begin position="58"/>
        <end position="76"/>
    </location>
</feature>
<dbReference type="Proteomes" id="UP000199051">
    <property type="component" value="Unassembled WGS sequence"/>
</dbReference>
<evidence type="ECO:0000313" key="8">
    <source>
        <dbReference type="Proteomes" id="UP000199051"/>
    </source>
</evidence>
<keyword evidence="3" id="KW-0175">Coiled coil</keyword>
<feature type="transmembrane region" description="Helical" evidence="5">
    <location>
        <begin position="82"/>
        <end position="101"/>
    </location>
</feature>
<dbReference type="PANTHER" id="PTHR32089:SF112">
    <property type="entry name" value="LYSOZYME-LIKE PROTEIN-RELATED"/>
    <property type="match status" value="1"/>
</dbReference>